<dbReference type="SUPFAM" id="SSF52317">
    <property type="entry name" value="Class I glutamine amidotransferase-like"/>
    <property type="match status" value="1"/>
</dbReference>
<feature type="domain" description="Glutamine amidotransferase" evidence="14">
    <location>
        <begin position="23"/>
        <end position="194"/>
    </location>
</feature>
<dbReference type="AlphaFoldDB" id="A0A0A2Y8L5"/>
<evidence type="ECO:0000259" key="14">
    <source>
        <dbReference type="Pfam" id="PF00117"/>
    </source>
</evidence>
<organism evidence="15 16">
    <name type="scientific">Gallibacterium genomosp. 2</name>
    <dbReference type="NCBI Taxonomy" id="155517"/>
    <lineage>
        <taxon>Bacteria</taxon>
        <taxon>Pseudomonadati</taxon>
        <taxon>Pseudomonadota</taxon>
        <taxon>Gammaproteobacteria</taxon>
        <taxon>Pasteurellales</taxon>
        <taxon>Pasteurellaceae</taxon>
        <taxon>Gallibacterium</taxon>
    </lineage>
</organism>
<keyword evidence="9 12" id="KW-0456">Lyase</keyword>
<dbReference type="GO" id="GO:0004359">
    <property type="term" value="F:glutaminase activity"/>
    <property type="evidence" value="ECO:0007669"/>
    <property type="project" value="UniProtKB-EC"/>
</dbReference>
<comment type="subunit">
    <text evidence="3 12">Heterodimer of HisH and HisF.</text>
</comment>
<dbReference type="PANTHER" id="PTHR42701:SF1">
    <property type="entry name" value="IMIDAZOLE GLYCEROL PHOSPHATE SYNTHASE SUBUNIT HISH"/>
    <property type="match status" value="1"/>
</dbReference>
<dbReference type="InterPro" id="IPR029062">
    <property type="entry name" value="Class_I_gatase-like"/>
</dbReference>
<keyword evidence="7 12" id="KW-0315">Glutamine amidotransferase</keyword>
<feature type="active site" description="Nucleophile" evidence="12 13">
    <location>
        <position position="78"/>
    </location>
</feature>
<evidence type="ECO:0000256" key="13">
    <source>
        <dbReference type="PIRSR" id="PIRSR000495-1"/>
    </source>
</evidence>
<dbReference type="EC" id="4.3.2.10" evidence="12"/>
<comment type="catalytic activity">
    <reaction evidence="11 12">
        <text>L-glutamine + H2O = L-glutamate + NH4(+)</text>
        <dbReference type="Rhea" id="RHEA:15889"/>
        <dbReference type="ChEBI" id="CHEBI:15377"/>
        <dbReference type="ChEBI" id="CHEBI:28938"/>
        <dbReference type="ChEBI" id="CHEBI:29985"/>
        <dbReference type="ChEBI" id="CHEBI:58359"/>
        <dbReference type="EC" id="3.5.1.2"/>
    </reaction>
</comment>
<protein>
    <recommendedName>
        <fullName evidence="12">Imidazole glycerol phosphate synthase subunit HisH</fullName>
        <ecNumber evidence="12">4.3.2.10</ecNumber>
    </recommendedName>
    <alternativeName>
        <fullName evidence="12">IGP synthase glutaminase subunit</fullName>
        <ecNumber evidence="12">3.5.1.2</ecNumber>
    </alternativeName>
    <alternativeName>
        <fullName evidence="12">IGP synthase subunit HisH</fullName>
    </alternativeName>
    <alternativeName>
        <fullName evidence="12">ImGP synthase subunit HisH</fullName>
        <shortName evidence="12">IGPS subunit HisH</shortName>
    </alternativeName>
</protein>
<reference evidence="15 16" key="1">
    <citation type="submission" date="2014-08" db="EMBL/GenBank/DDBJ databases">
        <title>Chaperone-usher fimbriae in a diverse selection of Gallibacterium genomes.</title>
        <authorList>
            <person name="Kudirkiene E."/>
            <person name="Bager R.J."/>
            <person name="Johnson T.J."/>
            <person name="Bojesen A.M."/>
        </authorList>
    </citation>
    <scope>NUCLEOTIDE SEQUENCE [LARGE SCALE GENOMIC DNA]</scope>
    <source>
        <strain evidence="15 16">CCM5976</strain>
    </source>
</reference>
<accession>A0A0A2Y8L5</accession>
<evidence type="ECO:0000256" key="4">
    <source>
        <dbReference type="ARBA" id="ARBA00022490"/>
    </source>
</evidence>
<dbReference type="Proteomes" id="UP000030418">
    <property type="component" value="Unassembled WGS sequence"/>
</dbReference>
<keyword evidence="6 12" id="KW-0378">Hydrolase</keyword>
<dbReference type="GO" id="GO:0016829">
    <property type="term" value="F:lyase activity"/>
    <property type="evidence" value="ECO:0007669"/>
    <property type="project" value="UniProtKB-KW"/>
</dbReference>
<evidence type="ECO:0000256" key="8">
    <source>
        <dbReference type="ARBA" id="ARBA00023102"/>
    </source>
</evidence>
<dbReference type="InterPro" id="IPR017926">
    <property type="entry name" value="GATASE"/>
</dbReference>
<gene>
    <name evidence="12" type="primary">hisH</name>
    <name evidence="15" type="ORF">P375_02425</name>
</gene>
<dbReference type="FunFam" id="3.40.50.880:FF:000009">
    <property type="entry name" value="Imidazole glycerol phosphate synthase subunit HisH"/>
    <property type="match status" value="1"/>
</dbReference>
<name>A0A0A2Y8L5_9PAST</name>
<comment type="function">
    <text evidence="12">IGPS catalyzes the conversion of PRFAR and glutamine to IGP, AICAR and glutamate. The HisH subunit catalyzes the hydrolysis of glutamine to glutamate and ammonia as part of the synthesis of IGP and AICAR. The resulting ammonia molecule is channeled to the active site of HisF.</text>
</comment>
<dbReference type="InterPro" id="IPR010139">
    <property type="entry name" value="Imidazole-glycPsynth_HisH"/>
</dbReference>
<dbReference type="NCBIfam" id="TIGR01855">
    <property type="entry name" value="IMP_synth_hisH"/>
    <property type="match status" value="1"/>
</dbReference>
<dbReference type="Pfam" id="PF00117">
    <property type="entry name" value="GATase"/>
    <property type="match status" value="1"/>
</dbReference>
<comment type="catalytic activity">
    <reaction evidence="10 12">
        <text>5-[(5-phospho-1-deoxy-D-ribulos-1-ylimino)methylamino]-1-(5-phospho-beta-D-ribosyl)imidazole-4-carboxamide + L-glutamine = D-erythro-1-(imidazol-4-yl)glycerol 3-phosphate + 5-amino-1-(5-phospho-beta-D-ribosyl)imidazole-4-carboxamide + L-glutamate + H(+)</text>
        <dbReference type="Rhea" id="RHEA:24793"/>
        <dbReference type="ChEBI" id="CHEBI:15378"/>
        <dbReference type="ChEBI" id="CHEBI:29985"/>
        <dbReference type="ChEBI" id="CHEBI:58278"/>
        <dbReference type="ChEBI" id="CHEBI:58359"/>
        <dbReference type="ChEBI" id="CHEBI:58475"/>
        <dbReference type="ChEBI" id="CHEBI:58525"/>
        <dbReference type="EC" id="4.3.2.10"/>
    </reaction>
</comment>
<evidence type="ECO:0000256" key="2">
    <source>
        <dbReference type="ARBA" id="ARBA00005091"/>
    </source>
</evidence>
<feature type="active site" evidence="12 13">
    <location>
        <position position="180"/>
    </location>
</feature>
<dbReference type="GO" id="GO:0000107">
    <property type="term" value="F:imidazoleglycerol-phosphate synthase activity"/>
    <property type="evidence" value="ECO:0007669"/>
    <property type="project" value="UniProtKB-UniRule"/>
</dbReference>
<dbReference type="GO" id="GO:0000105">
    <property type="term" value="P:L-histidine biosynthetic process"/>
    <property type="evidence" value="ECO:0007669"/>
    <property type="project" value="UniProtKB-UniRule"/>
</dbReference>
<keyword evidence="5 12" id="KW-0028">Amino-acid biosynthesis</keyword>
<evidence type="ECO:0000256" key="1">
    <source>
        <dbReference type="ARBA" id="ARBA00004496"/>
    </source>
</evidence>
<comment type="caution">
    <text evidence="15">The sequence shown here is derived from an EMBL/GenBank/DDBJ whole genome shotgun (WGS) entry which is preliminary data.</text>
</comment>
<dbReference type="HAMAP" id="MF_00278">
    <property type="entry name" value="HisH"/>
    <property type="match status" value="1"/>
</dbReference>
<dbReference type="EC" id="3.5.1.2" evidence="12"/>
<evidence type="ECO:0000313" key="16">
    <source>
        <dbReference type="Proteomes" id="UP000030418"/>
    </source>
</evidence>
<dbReference type="UniPathway" id="UPA00031">
    <property type="reaction ID" value="UER00010"/>
</dbReference>
<dbReference type="CDD" id="cd01748">
    <property type="entry name" value="GATase1_IGP_Synthase"/>
    <property type="match status" value="1"/>
</dbReference>
<evidence type="ECO:0000256" key="9">
    <source>
        <dbReference type="ARBA" id="ARBA00023239"/>
    </source>
</evidence>
<comment type="pathway">
    <text evidence="2 12">Amino-acid biosynthesis; L-histidine biosynthesis; L-histidine from 5-phospho-alpha-D-ribose 1-diphosphate: step 5/9.</text>
</comment>
<evidence type="ECO:0000256" key="3">
    <source>
        <dbReference type="ARBA" id="ARBA00011152"/>
    </source>
</evidence>
<evidence type="ECO:0000313" key="15">
    <source>
        <dbReference type="EMBL" id="KGQ33729.1"/>
    </source>
</evidence>
<keyword evidence="8 12" id="KW-0368">Histidine biosynthesis</keyword>
<dbReference type="Gene3D" id="3.40.50.880">
    <property type="match status" value="1"/>
</dbReference>
<evidence type="ECO:0000256" key="11">
    <source>
        <dbReference type="ARBA" id="ARBA00049534"/>
    </source>
</evidence>
<evidence type="ECO:0000256" key="10">
    <source>
        <dbReference type="ARBA" id="ARBA00047838"/>
    </source>
</evidence>
<proteinExistence type="inferred from homology"/>
<evidence type="ECO:0000256" key="5">
    <source>
        <dbReference type="ARBA" id="ARBA00022605"/>
    </source>
</evidence>
<dbReference type="PANTHER" id="PTHR42701">
    <property type="entry name" value="IMIDAZOLE GLYCEROL PHOSPHATE SYNTHASE SUBUNIT HISH"/>
    <property type="match status" value="1"/>
</dbReference>
<keyword evidence="4 12" id="KW-0963">Cytoplasm</keyword>
<evidence type="ECO:0000256" key="12">
    <source>
        <dbReference type="HAMAP-Rule" id="MF_00278"/>
    </source>
</evidence>
<sequence>MQTITIINTGCANLSSVKFAFDRLGYQAEITDDLAKIQSAKKLILPGVGTASAAMQNMQSRQLTETIQQLTQPVLGICLGMQLMTDYSAEGEIKTLRLINGNTQRLPNKGLPLPHMGWNKVHYQDLHPLFEHIPQDSYFYFVHSYAVLPNENTIAACDYGVPFSAAIAKNNFYGVQFHPERSGKVGEQLLRNFIENL</sequence>
<dbReference type="EMBL" id="JPXY01000013">
    <property type="protein sequence ID" value="KGQ33729.1"/>
    <property type="molecule type" value="Genomic_DNA"/>
</dbReference>
<comment type="subcellular location">
    <subcellularLocation>
        <location evidence="1 12">Cytoplasm</location>
    </subcellularLocation>
</comment>
<feature type="active site" evidence="12 13">
    <location>
        <position position="178"/>
    </location>
</feature>
<dbReference type="RefSeq" id="WP_039133941.1">
    <property type="nucleotide sequence ID" value="NZ_JPXY01000013.1"/>
</dbReference>
<evidence type="ECO:0000256" key="6">
    <source>
        <dbReference type="ARBA" id="ARBA00022801"/>
    </source>
</evidence>
<dbReference type="GO" id="GO:0005737">
    <property type="term" value="C:cytoplasm"/>
    <property type="evidence" value="ECO:0007669"/>
    <property type="project" value="UniProtKB-SubCell"/>
</dbReference>
<dbReference type="PIRSF" id="PIRSF000495">
    <property type="entry name" value="Amidotransf_hisH"/>
    <property type="match status" value="1"/>
</dbReference>
<keyword evidence="16" id="KW-1185">Reference proteome</keyword>
<dbReference type="PROSITE" id="PS51273">
    <property type="entry name" value="GATASE_TYPE_1"/>
    <property type="match status" value="1"/>
</dbReference>
<evidence type="ECO:0000256" key="7">
    <source>
        <dbReference type="ARBA" id="ARBA00022962"/>
    </source>
</evidence>